<feature type="region of interest" description="Disordered" evidence="4">
    <location>
        <begin position="70"/>
        <end position="91"/>
    </location>
</feature>
<dbReference type="EMBL" id="MTEJ01000279">
    <property type="protein sequence ID" value="OQX05652.1"/>
    <property type="molecule type" value="Genomic_DNA"/>
</dbReference>
<feature type="compositionally biased region" description="Basic and acidic residues" evidence="4">
    <location>
        <begin position="70"/>
        <end position="79"/>
    </location>
</feature>
<evidence type="ECO:0000313" key="6">
    <source>
        <dbReference type="EMBL" id="OQX05652.1"/>
    </source>
</evidence>
<dbReference type="InterPro" id="IPR036869">
    <property type="entry name" value="J_dom_sf"/>
</dbReference>
<proteinExistence type="predicted"/>
<gene>
    <name evidence="6" type="ORF">BWK73_33105</name>
</gene>
<name>A0A1Y1QHQ6_9GAMM</name>
<organism evidence="6 7">
    <name type="scientific">Thiothrix lacustris</name>
    <dbReference type="NCBI Taxonomy" id="525917"/>
    <lineage>
        <taxon>Bacteria</taxon>
        <taxon>Pseudomonadati</taxon>
        <taxon>Pseudomonadota</taxon>
        <taxon>Gammaproteobacteria</taxon>
        <taxon>Thiotrichales</taxon>
        <taxon>Thiotrichaceae</taxon>
        <taxon>Thiothrix</taxon>
    </lineage>
</organism>
<dbReference type="PROSITE" id="PS00636">
    <property type="entry name" value="DNAJ_1"/>
    <property type="match status" value="1"/>
</dbReference>
<keyword evidence="2" id="KW-0238">DNA-binding</keyword>
<evidence type="ECO:0000259" key="5">
    <source>
        <dbReference type="PROSITE" id="PS50076"/>
    </source>
</evidence>
<dbReference type="Gene3D" id="1.10.287.110">
    <property type="entry name" value="DnaJ domain"/>
    <property type="match status" value="1"/>
</dbReference>
<dbReference type="InterPro" id="IPR001623">
    <property type="entry name" value="DnaJ_domain"/>
</dbReference>
<dbReference type="PRINTS" id="PR00625">
    <property type="entry name" value="JDOMAIN"/>
</dbReference>
<dbReference type="Pfam" id="PF01556">
    <property type="entry name" value="DnaJ_C"/>
    <property type="match status" value="1"/>
</dbReference>
<sequence length="309" mass="33639">MEYKDYYKVLGLTKAATQDDIKRVYRKLARKYHPAISKEDNAEEQFKEVGEAYEVLKDPEKRAAYDQLGEDLKAPRDFRPPPSGAGGGAGQSADFDDFLANLFGQRGRSGASAGGAGRVYQENGEDSHAKVSIDLEDAYHGTTRSLNLRTTERGADGRPFLQERTLNIKIPKGVKQGQHIRLQGQGNPGIGGGSAGDLYLEIAFNPHPLYRAEELDVYLELPIASWEAALGGSVKVPTPDGAVDMKIPPNSSTGRKLRLKGRGIPAQTPGDFYVTLKVVMPDTLSDKAKALYSELAQEQTFNPRAGMGV</sequence>
<dbReference type="FunFam" id="2.60.260.20:FF:000013">
    <property type="entry name" value="DnaJ subfamily B member 11"/>
    <property type="match status" value="1"/>
</dbReference>
<accession>A0A1Y1QHQ6</accession>
<dbReference type="Proteomes" id="UP000192491">
    <property type="component" value="Unassembled WGS sequence"/>
</dbReference>
<dbReference type="GO" id="GO:0003677">
    <property type="term" value="F:DNA binding"/>
    <property type="evidence" value="ECO:0007669"/>
    <property type="project" value="UniProtKB-KW"/>
</dbReference>
<dbReference type="PROSITE" id="PS50076">
    <property type="entry name" value="DNAJ_2"/>
    <property type="match status" value="1"/>
</dbReference>
<dbReference type="CDD" id="cd10747">
    <property type="entry name" value="DnaJ_C"/>
    <property type="match status" value="1"/>
</dbReference>
<evidence type="ECO:0000256" key="2">
    <source>
        <dbReference type="ARBA" id="ARBA00023125"/>
    </source>
</evidence>
<reference evidence="6 7" key="1">
    <citation type="submission" date="2017-01" db="EMBL/GenBank/DDBJ databases">
        <title>Novel large sulfur bacteria in the metagenomes of groundwater-fed chemosynthetic microbial mats in the Lake Huron basin.</title>
        <authorList>
            <person name="Sharrar A.M."/>
            <person name="Flood B.E."/>
            <person name="Bailey J.V."/>
            <person name="Jones D.S."/>
            <person name="Biddanda B."/>
            <person name="Ruberg S.A."/>
            <person name="Marcus D.N."/>
            <person name="Dick G.J."/>
        </authorList>
    </citation>
    <scope>NUCLEOTIDE SEQUENCE [LARGE SCALE GENOMIC DNA]</scope>
    <source>
        <strain evidence="6">A8</strain>
    </source>
</reference>
<dbReference type="FunFam" id="2.60.260.20:FF:000008">
    <property type="entry name" value="Curved DNA-binding protein"/>
    <property type="match status" value="1"/>
</dbReference>
<dbReference type="Pfam" id="PF00226">
    <property type="entry name" value="DnaJ"/>
    <property type="match status" value="1"/>
</dbReference>
<dbReference type="SUPFAM" id="SSF46565">
    <property type="entry name" value="Chaperone J-domain"/>
    <property type="match status" value="1"/>
</dbReference>
<dbReference type="GO" id="GO:0042026">
    <property type="term" value="P:protein refolding"/>
    <property type="evidence" value="ECO:0007669"/>
    <property type="project" value="TreeGrafter"/>
</dbReference>
<keyword evidence="3" id="KW-0143">Chaperone</keyword>
<dbReference type="GO" id="GO:0051082">
    <property type="term" value="F:unfolded protein binding"/>
    <property type="evidence" value="ECO:0007669"/>
    <property type="project" value="InterPro"/>
</dbReference>
<keyword evidence="1" id="KW-0963">Cytoplasm</keyword>
<dbReference type="InterPro" id="IPR002939">
    <property type="entry name" value="DnaJ_C"/>
</dbReference>
<dbReference type="PANTHER" id="PTHR43096">
    <property type="entry name" value="DNAJ HOMOLOG 1, MITOCHONDRIAL-RELATED"/>
    <property type="match status" value="1"/>
</dbReference>
<comment type="caution">
    <text evidence="6">The sequence shown here is derived from an EMBL/GenBank/DDBJ whole genome shotgun (WGS) entry which is preliminary data.</text>
</comment>
<dbReference type="SUPFAM" id="SSF49493">
    <property type="entry name" value="HSP40/DnaJ peptide-binding domain"/>
    <property type="match status" value="2"/>
</dbReference>
<evidence type="ECO:0000256" key="4">
    <source>
        <dbReference type="SAM" id="MobiDB-lite"/>
    </source>
</evidence>
<evidence type="ECO:0000313" key="7">
    <source>
        <dbReference type="Proteomes" id="UP000192491"/>
    </source>
</evidence>
<evidence type="ECO:0000256" key="3">
    <source>
        <dbReference type="ARBA" id="ARBA00023186"/>
    </source>
</evidence>
<dbReference type="InterPro" id="IPR008971">
    <property type="entry name" value="HSP40/DnaJ_pept-bd"/>
</dbReference>
<dbReference type="GO" id="GO:0005737">
    <property type="term" value="C:cytoplasm"/>
    <property type="evidence" value="ECO:0007669"/>
    <property type="project" value="TreeGrafter"/>
</dbReference>
<dbReference type="Gene3D" id="2.60.260.20">
    <property type="entry name" value="Urease metallochaperone UreE, N-terminal domain"/>
    <property type="match status" value="2"/>
</dbReference>
<dbReference type="PANTHER" id="PTHR43096:SF52">
    <property type="entry name" value="DNAJ HOMOLOG 1, MITOCHONDRIAL-RELATED"/>
    <property type="match status" value="1"/>
</dbReference>
<dbReference type="InterPro" id="IPR018253">
    <property type="entry name" value="DnaJ_domain_CS"/>
</dbReference>
<dbReference type="CDD" id="cd06257">
    <property type="entry name" value="DnaJ"/>
    <property type="match status" value="1"/>
</dbReference>
<protein>
    <submittedName>
        <fullName evidence="6">Cytochrome C biogenesis protein</fullName>
    </submittedName>
</protein>
<feature type="domain" description="J" evidence="5">
    <location>
        <begin position="5"/>
        <end position="69"/>
    </location>
</feature>
<dbReference type="AlphaFoldDB" id="A0A1Y1QHQ6"/>
<dbReference type="SMART" id="SM00271">
    <property type="entry name" value="DnaJ"/>
    <property type="match status" value="1"/>
</dbReference>
<evidence type="ECO:0000256" key="1">
    <source>
        <dbReference type="ARBA" id="ARBA00022490"/>
    </source>
</evidence>